<gene>
    <name evidence="1" type="ORF">ACFOOR_14845</name>
</gene>
<dbReference type="RefSeq" id="WP_343165809.1">
    <property type="nucleotide sequence ID" value="NZ_JBHRSV010000029.1"/>
</dbReference>
<dbReference type="InterPro" id="IPR021322">
    <property type="entry name" value="DUF2924"/>
</dbReference>
<dbReference type="Proteomes" id="UP001595379">
    <property type="component" value="Unassembled WGS sequence"/>
</dbReference>
<keyword evidence="2" id="KW-1185">Reference proteome</keyword>
<protein>
    <submittedName>
        <fullName evidence="1">DUF2924 domain-containing protein</fullName>
    </submittedName>
</protein>
<name>A0ABV7A1D0_9PROT</name>
<dbReference type="EMBL" id="JBHRSV010000029">
    <property type="protein sequence ID" value="MFC2927384.1"/>
    <property type="molecule type" value="Genomic_DNA"/>
</dbReference>
<organism evidence="1 2">
    <name type="scientific">Hyphobacterium vulgare</name>
    <dbReference type="NCBI Taxonomy" id="1736751"/>
    <lineage>
        <taxon>Bacteria</taxon>
        <taxon>Pseudomonadati</taxon>
        <taxon>Pseudomonadota</taxon>
        <taxon>Alphaproteobacteria</taxon>
        <taxon>Maricaulales</taxon>
        <taxon>Maricaulaceae</taxon>
        <taxon>Hyphobacterium</taxon>
    </lineage>
</organism>
<comment type="caution">
    <text evidence="1">The sequence shown here is derived from an EMBL/GenBank/DDBJ whole genome shotgun (WGS) entry which is preliminary data.</text>
</comment>
<dbReference type="Pfam" id="PF11149">
    <property type="entry name" value="DUF2924"/>
    <property type="match status" value="1"/>
</dbReference>
<sequence>MTRHRDPFPELKSLSFDELKARWIELFRSDPPLFNRRTLEARLVYRLQELRRGGLSPRLHHRLLTIANELDGGDPKRRRQRVDDKPVAGTRLIREWKGIDHEVTVLRDGYEYQGRRYKSLSAIAHAITGSRWNGWSFFGLSTSRGRR</sequence>
<accession>A0ABV7A1D0</accession>
<evidence type="ECO:0000313" key="1">
    <source>
        <dbReference type="EMBL" id="MFC2927384.1"/>
    </source>
</evidence>
<proteinExistence type="predicted"/>
<evidence type="ECO:0000313" key="2">
    <source>
        <dbReference type="Proteomes" id="UP001595379"/>
    </source>
</evidence>
<reference evidence="2" key="1">
    <citation type="journal article" date="2019" name="Int. J. Syst. Evol. Microbiol.">
        <title>The Global Catalogue of Microorganisms (GCM) 10K type strain sequencing project: providing services to taxonomists for standard genome sequencing and annotation.</title>
        <authorList>
            <consortium name="The Broad Institute Genomics Platform"/>
            <consortium name="The Broad Institute Genome Sequencing Center for Infectious Disease"/>
            <person name="Wu L."/>
            <person name="Ma J."/>
        </authorList>
    </citation>
    <scope>NUCLEOTIDE SEQUENCE [LARGE SCALE GENOMIC DNA]</scope>
    <source>
        <strain evidence="2">KCTC 52487</strain>
    </source>
</reference>